<dbReference type="InterPro" id="IPR003439">
    <property type="entry name" value="ABC_transporter-like_ATP-bd"/>
</dbReference>
<dbReference type="Gene3D" id="3.40.50.300">
    <property type="entry name" value="P-loop containing nucleotide triphosphate hydrolases"/>
    <property type="match status" value="1"/>
</dbReference>
<protein>
    <submittedName>
        <fullName evidence="5">ABC transport system ATP-binding protein</fullName>
    </submittedName>
</protein>
<sequence>MSPLLEARDVGKTFGRTVALRGASLTIGAGEIVAISGPSGSGKSTLLHCLAGIVVPDQGEIRYGETRLDELDEDTRTRLRRAAFGIVFQFGGLVPELTAAENVAVALMFGGLGRAEASATALEWLGRLGVDDCAPVRPGDLSGGQAQRVALARALAHGPKVVFADEPTGALDSVAGEEVLGLLLGAARERGTTVVMVTHDNRIAAFADREIVVRDGGVVETPAVTR</sequence>
<accession>A0A931DHX4</accession>
<dbReference type="GO" id="GO:0005886">
    <property type="term" value="C:plasma membrane"/>
    <property type="evidence" value="ECO:0007669"/>
    <property type="project" value="TreeGrafter"/>
</dbReference>
<dbReference type="RefSeq" id="WP_197012838.1">
    <property type="nucleotide sequence ID" value="NZ_BAABES010000016.1"/>
</dbReference>
<dbReference type="PROSITE" id="PS00211">
    <property type="entry name" value="ABC_TRANSPORTER_1"/>
    <property type="match status" value="1"/>
</dbReference>
<dbReference type="InterPro" id="IPR017911">
    <property type="entry name" value="MacB-like_ATP-bd"/>
</dbReference>
<gene>
    <name evidence="5" type="ORF">IW256_004483</name>
</gene>
<reference evidence="5" key="1">
    <citation type="submission" date="2020-11" db="EMBL/GenBank/DDBJ databases">
        <title>Sequencing the genomes of 1000 actinobacteria strains.</title>
        <authorList>
            <person name="Klenk H.-P."/>
        </authorList>
    </citation>
    <scope>NUCLEOTIDE SEQUENCE</scope>
    <source>
        <strain evidence="5">DSM 43175</strain>
    </source>
</reference>
<dbReference type="InterPro" id="IPR015854">
    <property type="entry name" value="ABC_transpr_LolD-like"/>
</dbReference>
<evidence type="ECO:0000256" key="1">
    <source>
        <dbReference type="ARBA" id="ARBA00022448"/>
    </source>
</evidence>
<dbReference type="SUPFAM" id="SSF52540">
    <property type="entry name" value="P-loop containing nucleoside triphosphate hydrolases"/>
    <property type="match status" value="1"/>
</dbReference>
<keyword evidence="2" id="KW-0547">Nucleotide-binding</keyword>
<proteinExistence type="predicted"/>
<dbReference type="CDD" id="cd03255">
    <property type="entry name" value="ABC_MJ0796_LolCDE_FtsE"/>
    <property type="match status" value="1"/>
</dbReference>
<feature type="domain" description="ABC transporter" evidence="4">
    <location>
        <begin position="5"/>
        <end position="226"/>
    </location>
</feature>
<dbReference type="GO" id="GO:0016887">
    <property type="term" value="F:ATP hydrolysis activity"/>
    <property type="evidence" value="ECO:0007669"/>
    <property type="project" value="InterPro"/>
</dbReference>
<dbReference type="EMBL" id="JADOUA010000001">
    <property type="protein sequence ID" value="MBG6090370.1"/>
    <property type="molecule type" value="Genomic_DNA"/>
</dbReference>
<keyword evidence="6" id="KW-1185">Reference proteome</keyword>
<evidence type="ECO:0000259" key="4">
    <source>
        <dbReference type="PROSITE" id="PS50893"/>
    </source>
</evidence>
<dbReference type="InterPro" id="IPR027417">
    <property type="entry name" value="P-loop_NTPase"/>
</dbReference>
<dbReference type="GO" id="GO:0022857">
    <property type="term" value="F:transmembrane transporter activity"/>
    <property type="evidence" value="ECO:0007669"/>
    <property type="project" value="TreeGrafter"/>
</dbReference>
<dbReference type="InterPro" id="IPR003593">
    <property type="entry name" value="AAA+_ATPase"/>
</dbReference>
<evidence type="ECO:0000313" key="6">
    <source>
        <dbReference type="Proteomes" id="UP000614047"/>
    </source>
</evidence>
<dbReference type="AlphaFoldDB" id="A0A931DHX4"/>
<dbReference type="SMART" id="SM00382">
    <property type="entry name" value="AAA"/>
    <property type="match status" value="1"/>
</dbReference>
<dbReference type="Proteomes" id="UP000614047">
    <property type="component" value="Unassembled WGS sequence"/>
</dbReference>
<dbReference type="PANTHER" id="PTHR24220">
    <property type="entry name" value="IMPORT ATP-BINDING PROTEIN"/>
    <property type="match status" value="1"/>
</dbReference>
<dbReference type="Pfam" id="PF00005">
    <property type="entry name" value="ABC_tran"/>
    <property type="match status" value="1"/>
</dbReference>
<dbReference type="InterPro" id="IPR017871">
    <property type="entry name" value="ABC_transporter-like_CS"/>
</dbReference>
<name>A0A931DHX4_9ACTN</name>
<evidence type="ECO:0000256" key="2">
    <source>
        <dbReference type="ARBA" id="ARBA00022741"/>
    </source>
</evidence>
<keyword evidence="1" id="KW-0813">Transport</keyword>
<dbReference type="GO" id="GO:0005524">
    <property type="term" value="F:ATP binding"/>
    <property type="evidence" value="ECO:0007669"/>
    <property type="project" value="UniProtKB-KW"/>
</dbReference>
<evidence type="ECO:0000256" key="3">
    <source>
        <dbReference type="ARBA" id="ARBA00022840"/>
    </source>
</evidence>
<keyword evidence="3 5" id="KW-0067">ATP-binding</keyword>
<dbReference type="PROSITE" id="PS50893">
    <property type="entry name" value="ABC_TRANSPORTER_2"/>
    <property type="match status" value="1"/>
</dbReference>
<comment type="caution">
    <text evidence="5">The sequence shown here is derived from an EMBL/GenBank/DDBJ whole genome shotgun (WGS) entry which is preliminary data.</text>
</comment>
<evidence type="ECO:0000313" key="5">
    <source>
        <dbReference type="EMBL" id="MBG6090370.1"/>
    </source>
</evidence>
<organism evidence="5 6">
    <name type="scientific">Actinomadura viridis</name>
    <dbReference type="NCBI Taxonomy" id="58110"/>
    <lineage>
        <taxon>Bacteria</taxon>
        <taxon>Bacillati</taxon>
        <taxon>Actinomycetota</taxon>
        <taxon>Actinomycetes</taxon>
        <taxon>Streptosporangiales</taxon>
        <taxon>Thermomonosporaceae</taxon>
        <taxon>Actinomadura</taxon>
    </lineage>
</organism>
<dbReference type="PANTHER" id="PTHR24220:SF685">
    <property type="entry name" value="ABC TRANSPORTER RELATED"/>
    <property type="match status" value="1"/>
</dbReference>